<sequence length="326" mass="38400">MNNPSFDIDFYEDIIAKNLEEFVQNESLTNLNISVLYRIIEKYHTQKEIDTNIIDFLFKCLDKQGRKASVLFSFVSIEKLDPIHLNQLLTKYSNVFDFQFINTSLTKTLYEILNQMILREKQNEEYVKNINNEIDQLKKDLKAMKEMNEKLLNDLKMNKEQNTSEVETIKNDIVKLNKENEKEIDNLKTIIDSMKPQVNSQEQIIQQLQQQMPNLTAKSLISKQNDNRIFPIPHLDYSKMESKTDTNEYFKKLLVWICENYKDVKFGTWIGAVAPNARGWMILTIHDTHDVNEKGLPRNCGGCYQSCCTRLYTFNTHEFAFSCKNW</sequence>
<dbReference type="EMBL" id="JAPFFF010000051">
    <property type="protein sequence ID" value="KAK8839551.1"/>
    <property type="molecule type" value="Genomic_DNA"/>
</dbReference>
<gene>
    <name evidence="2" type="ORF">M9Y10_031910</name>
</gene>
<comment type="caution">
    <text evidence="2">The sequence shown here is derived from an EMBL/GenBank/DDBJ whole genome shotgun (WGS) entry which is preliminary data.</text>
</comment>
<evidence type="ECO:0000313" key="2">
    <source>
        <dbReference type="EMBL" id="KAK8839551.1"/>
    </source>
</evidence>
<protein>
    <submittedName>
        <fullName evidence="2">Uncharacterized protein</fullName>
    </submittedName>
</protein>
<dbReference type="Proteomes" id="UP001470230">
    <property type="component" value="Unassembled WGS sequence"/>
</dbReference>
<organism evidence="2 3">
    <name type="scientific">Tritrichomonas musculus</name>
    <dbReference type="NCBI Taxonomy" id="1915356"/>
    <lineage>
        <taxon>Eukaryota</taxon>
        <taxon>Metamonada</taxon>
        <taxon>Parabasalia</taxon>
        <taxon>Tritrichomonadida</taxon>
        <taxon>Tritrichomonadidae</taxon>
        <taxon>Tritrichomonas</taxon>
    </lineage>
</organism>
<feature type="coiled-coil region" evidence="1">
    <location>
        <begin position="120"/>
        <end position="218"/>
    </location>
</feature>
<accession>A0ABR2H0T6</accession>
<keyword evidence="3" id="KW-1185">Reference proteome</keyword>
<evidence type="ECO:0000313" key="3">
    <source>
        <dbReference type="Proteomes" id="UP001470230"/>
    </source>
</evidence>
<evidence type="ECO:0000256" key="1">
    <source>
        <dbReference type="SAM" id="Coils"/>
    </source>
</evidence>
<proteinExistence type="predicted"/>
<name>A0ABR2H0T6_9EUKA</name>
<reference evidence="2 3" key="1">
    <citation type="submission" date="2024-04" db="EMBL/GenBank/DDBJ databases">
        <title>Tritrichomonas musculus Genome.</title>
        <authorList>
            <person name="Alves-Ferreira E."/>
            <person name="Grigg M."/>
            <person name="Lorenzi H."/>
            <person name="Galac M."/>
        </authorList>
    </citation>
    <scope>NUCLEOTIDE SEQUENCE [LARGE SCALE GENOMIC DNA]</scope>
    <source>
        <strain evidence="2 3">EAF2021</strain>
    </source>
</reference>
<keyword evidence="1" id="KW-0175">Coiled coil</keyword>